<sequence>MLVFGTVHNDNLVRSISNSGFHSLVGVGADDHANQLAALNGGKLAAGIEQFKANISGLSGFFGLNKDPEILIFGFHFKFLLPLRSRWLR</sequence>
<name>A0A645JH30_9ZZZZ</name>
<dbReference type="AlphaFoldDB" id="A0A645JH30"/>
<protein>
    <submittedName>
        <fullName evidence="1">Uncharacterized protein</fullName>
    </submittedName>
</protein>
<gene>
    <name evidence="1" type="ORF">SDC9_209745</name>
</gene>
<dbReference type="EMBL" id="VSSQ01139384">
    <property type="protein sequence ID" value="MPN61999.1"/>
    <property type="molecule type" value="Genomic_DNA"/>
</dbReference>
<evidence type="ECO:0000313" key="1">
    <source>
        <dbReference type="EMBL" id="MPN61999.1"/>
    </source>
</evidence>
<proteinExistence type="predicted"/>
<reference evidence="1" key="1">
    <citation type="submission" date="2019-08" db="EMBL/GenBank/DDBJ databases">
        <authorList>
            <person name="Kucharzyk K."/>
            <person name="Murdoch R.W."/>
            <person name="Higgins S."/>
            <person name="Loffler F."/>
        </authorList>
    </citation>
    <scope>NUCLEOTIDE SEQUENCE</scope>
</reference>
<accession>A0A645JH30</accession>
<comment type="caution">
    <text evidence="1">The sequence shown here is derived from an EMBL/GenBank/DDBJ whole genome shotgun (WGS) entry which is preliminary data.</text>
</comment>
<organism evidence="1">
    <name type="scientific">bioreactor metagenome</name>
    <dbReference type="NCBI Taxonomy" id="1076179"/>
    <lineage>
        <taxon>unclassified sequences</taxon>
        <taxon>metagenomes</taxon>
        <taxon>ecological metagenomes</taxon>
    </lineage>
</organism>